<evidence type="ECO:0000313" key="3">
    <source>
        <dbReference type="EMBL" id="MFC7458968.1"/>
    </source>
</evidence>
<dbReference type="Pfam" id="PF13795">
    <property type="entry name" value="HupE_UreJ_2"/>
    <property type="match status" value="1"/>
</dbReference>
<dbReference type="EMBL" id="JBHTBZ010000004">
    <property type="protein sequence ID" value="MFC7458968.1"/>
    <property type="molecule type" value="Genomic_DNA"/>
</dbReference>
<keyword evidence="4" id="KW-1185">Reference proteome</keyword>
<feature type="transmembrane region" description="Helical" evidence="1">
    <location>
        <begin position="265"/>
        <end position="286"/>
    </location>
</feature>
<dbReference type="Proteomes" id="UP001596457">
    <property type="component" value="Unassembled WGS sequence"/>
</dbReference>
<feature type="transmembrane region" description="Helical" evidence="1">
    <location>
        <begin position="320"/>
        <end position="346"/>
    </location>
</feature>
<reference evidence="4" key="1">
    <citation type="journal article" date="2019" name="Int. J. Syst. Evol. Microbiol.">
        <title>The Global Catalogue of Microorganisms (GCM) 10K type strain sequencing project: providing services to taxonomists for standard genome sequencing and annotation.</title>
        <authorList>
            <consortium name="The Broad Institute Genomics Platform"/>
            <consortium name="The Broad Institute Genome Sequencing Center for Infectious Disease"/>
            <person name="Wu L."/>
            <person name="Ma J."/>
        </authorList>
    </citation>
    <scope>NUCLEOTIDE SEQUENCE [LARGE SCALE GENOMIC DNA]</scope>
    <source>
        <strain evidence="4">CCUG 53903</strain>
    </source>
</reference>
<name>A0ABW2S767_9BURK</name>
<organism evidence="3 4">
    <name type="scientific">Hydrogenophaga defluvii</name>
    <dbReference type="NCBI Taxonomy" id="249410"/>
    <lineage>
        <taxon>Bacteria</taxon>
        <taxon>Pseudomonadati</taxon>
        <taxon>Pseudomonadota</taxon>
        <taxon>Betaproteobacteria</taxon>
        <taxon>Burkholderiales</taxon>
        <taxon>Comamonadaceae</taxon>
        <taxon>Hydrogenophaga</taxon>
    </lineage>
</organism>
<keyword evidence="1" id="KW-1133">Transmembrane helix</keyword>
<proteinExistence type="predicted"/>
<feature type="chain" id="PRO_5047462034" evidence="2">
    <location>
        <begin position="27"/>
        <end position="380"/>
    </location>
</feature>
<evidence type="ECO:0000256" key="2">
    <source>
        <dbReference type="SAM" id="SignalP"/>
    </source>
</evidence>
<gene>
    <name evidence="3" type="ORF">ACFQU0_00805</name>
</gene>
<feature type="transmembrane region" description="Helical" evidence="1">
    <location>
        <begin position="353"/>
        <end position="375"/>
    </location>
</feature>
<keyword evidence="2" id="KW-0732">Signal</keyword>
<sequence>MQTLMPALWRGLWCLLLVLCAGAAWAHSSSNSYLLLSEREGATVLRADVHLRDIDLVFDLDADRDGQVVWSEVVARQAEVLPWLAQGLRVGTEATVCGLGVIDTQASERADGIYLSTEWRLACPSGVGPRGLGLSYQLLFERDNLHRALLRIDLPRVQSSAMLSPERPTVALPTANPSTAEVLGSYVVEGVWHIWIGIDHILFLLSLLVLAPLVPARQWVTRWAAEPRLRPAFMEVLAVVTAFTVAHSITLSLSVLEWVEPPASFIEPVIAVSVVLAALNNLLGWWSVRRWRLAFVFGLIHGFGFANVLLDLGLPASQLAVALGGFNIGVELGQLAIVGVFFPLAWWLRHTAFYRWVVVVGGSLVIVLVGSVWTVQRVLG</sequence>
<dbReference type="RefSeq" id="WP_382197931.1">
    <property type="nucleotide sequence ID" value="NZ_JBHTBZ010000004.1"/>
</dbReference>
<evidence type="ECO:0000256" key="1">
    <source>
        <dbReference type="SAM" id="Phobius"/>
    </source>
</evidence>
<feature type="transmembrane region" description="Helical" evidence="1">
    <location>
        <begin position="192"/>
        <end position="215"/>
    </location>
</feature>
<dbReference type="InterPro" id="IPR032809">
    <property type="entry name" value="Put_HupE_UreJ"/>
</dbReference>
<keyword evidence="1" id="KW-0472">Membrane</keyword>
<feature type="signal peptide" evidence="2">
    <location>
        <begin position="1"/>
        <end position="26"/>
    </location>
</feature>
<keyword evidence="1" id="KW-0812">Transmembrane</keyword>
<comment type="caution">
    <text evidence="3">The sequence shown here is derived from an EMBL/GenBank/DDBJ whole genome shotgun (WGS) entry which is preliminary data.</text>
</comment>
<feature type="transmembrane region" description="Helical" evidence="1">
    <location>
        <begin position="293"/>
        <end position="314"/>
    </location>
</feature>
<feature type="transmembrane region" description="Helical" evidence="1">
    <location>
        <begin position="236"/>
        <end position="259"/>
    </location>
</feature>
<evidence type="ECO:0000313" key="4">
    <source>
        <dbReference type="Proteomes" id="UP001596457"/>
    </source>
</evidence>
<protein>
    <submittedName>
        <fullName evidence="3">HupE/UreJ family protein</fullName>
    </submittedName>
</protein>
<accession>A0ABW2S767</accession>